<organism evidence="7 8">
    <name type="scientific">Chanos chanos</name>
    <name type="common">Milkfish</name>
    <name type="synonym">Mugil chanos</name>
    <dbReference type="NCBI Taxonomy" id="29144"/>
    <lineage>
        <taxon>Eukaryota</taxon>
        <taxon>Metazoa</taxon>
        <taxon>Chordata</taxon>
        <taxon>Craniata</taxon>
        <taxon>Vertebrata</taxon>
        <taxon>Euteleostomi</taxon>
        <taxon>Actinopterygii</taxon>
        <taxon>Neopterygii</taxon>
        <taxon>Teleostei</taxon>
        <taxon>Ostariophysi</taxon>
        <taxon>Gonorynchiformes</taxon>
        <taxon>Chanidae</taxon>
        <taxon>Chanos</taxon>
    </lineage>
</organism>
<accession>A0A6J2WPN4</accession>
<keyword evidence="3" id="KW-0677">Repeat</keyword>
<dbReference type="GO" id="GO:0005737">
    <property type="term" value="C:cytoplasm"/>
    <property type="evidence" value="ECO:0007669"/>
    <property type="project" value="UniProtKB-SubCell"/>
</dbReference>
<dbReference type="InterPro" id="IPR000048">
    <property type="entry name" value="IQ_motif_EF-hand-BS"/>
</dbReference>
<dbReference type="GO" id="GO:0007051">
    <property type="term" value="P:spindle organization"/>
    <property type="evidence" value="ECO:0007669"/>
    <property type="project" value="TreeGrafter"/>
</dbReference>
<protein>
    <submittedName>
        <fullName evidence="8">Spermatogenesis-associated protein 17</fullName>
    </submittedName>
</protein>
<dbReference type="OrthoDB" id="190375at2759"/>
<evidence type="ECO:0000256" key="3">
    <source>
        <dbReference type="ARBA" id="ARBA00022737"/>
    </source>
</evidence>
<dbReference type="SMART" id="SM00015">
    <property type="entry name" value="IQ"/>
    <property type="match status" value="3"/>
</dbReference>
<dbReference type="InParanoid" id="A0A6J2WPN4"/>
<evidence type="ECO:0000256" key="6">
    <source>
        <dbReference type="SAM" id="MobiDB-lite"/>
    </source>
</evidence>
<keyword evidence="2" id="KW-0963">Cytoplasm</keyword>
<dbReference type="Gene3D" id="1.20.5.190">
    <property type="match status" value="1"/>
</dbReference>
<dbReference type="PANTHER" id="PTHR22706:SF1">
    <property type="entry name" value="ASSEMBLY FACTOR FOR SPINDLE MICROTUBULES"/>
    <property type="match status" value="1"/>
</dbReference>
<sequence>MARLVKLYSQIDHIKEQYFIRNRIAEENRARENAAAIKIQSWFRGCRVRVYLNHLHKKATVIQKVWRGFTARELFRQRVKTAYFTMKMNFYNKMAVKIQQRWRGNYVRKYIHNYYARKAYLEELTQKNEQIRRDLEEFAELQRKERERISLEREEQQKCIQAQKLHFLLSTKQCPGIFNSPFRQAPDEMELRLQKVKPLMVRSATTDRKSRKTRPQSPRQPDSGHILPPIHSKQPQGPFRAAQEVQQQRSRPLEPSLRVATSITALEEARNELKRQEWRTRLIDQPFQPFSHVHNNKTYERSVHTSAPFEQVAYGNKYFREQNTEQLQGKKPFKTVFTTCHVFDKFGRLYSKAGNIV</sequence>
<keyword evidence="4" id="KW-0112">Calmodulin-binding</keyword>
<name>A0A6J2WPN4_CHACN</name>
<dbReference type="SUPFAM" id="SSF52540">
    <property type="entry name" value="P-loop containing nucleoside triphosphate hydrolases"/>
    <property type="match status" value="1"/>
</dbReference>
<dbReference type="InterPro" id="IPR027417">
    <property type="entry name" value="P-loop_NTPase"/>
</dbReference>
<dbReference type="CTD" id="128153"/>
<dbReference type="PANTHER" id="PTHR22706">
    <property type="entry name" value="ASSEMBLY FACTOR FOR SPINDLE MICROTUBULES"/>
    <property type="match status" value="1"/>
</dbReference>
<gene>
    <name evidence="8" type="primary">spata17</name>
</gene>
<feature type="region of interest" description="Disordered" evidence="6">
    <location>
        <begin position="196"/>
        <end position="254"/>
    </location>
</feature>
<dbReference type="GeneID" id="115825728"/>
<evidence type="ECO:0000256" key="2">
    <source>
        <dbReference type="ARBA" id="ARBA00022490"/>
    </source>
</evidence>
<evidence type="ECO:0000313" key="7">
    <source>
        <dbReference type="Proteomes" id="UP000504632"/>
    </source>
</evidence>
<dbReference type="AlphaFoldDB" id="A0A6J2WPN4"/>
<dbReference type="PROSITE" id="PS50096">
    <property type="entry name" value="IQ"/>
    <property type="match status" value="3"/>
</dbReference>
<dbReference type="Proteomes" id="UP000504632">
    <property type="component" value="Chromosome 1"/>
</dbReference>
<keyword evidence="7" id="KW-1185">Reference proteome</keyword>
<dbReference type="Pfam" id="PF00612">
    <property type="entry name" value="IQ"/>
    <property type="match status" value="2"/>
</dbReference>
<proteinExistence type="predicted"/>
<dbReference type="GO" id="GO:0000922">
    <property type="term" value="C:spindle pole"/>
    <property type="evidence" value="ECO:0007669"/>
    <property type="project" value="TreeGrafter"/>
</dbReference>
<evidence type="ECO:0000256" key="5">
    <source>
        <dbReference type="SAM" id="Coils"/>
    </source>
</evidence>
<dbReference type="GO" id="GO:0005516">
    <property type="term" value="F:calmodulin binding"/>
    <property type="evidence" value="ECO:0007669"/>
    <property type="project" value="UniProtKB-KW"/>
</dbReference>
<evidence type="ECO:0000256" key="4">
    <source>
        <dbReference type="ARBA" id="ARBA00022860"/>
    </source>
</evidence>
<dbReference type="RefSeq" id="XP_030645386.1">
    <property type="nucleotide sequence ID" value="XM_030789526.1"/>
</dbReference>
<comment type="subcellular location">
    <subcellularLocation>
        <location evidence="1">Cytoplasm</location>
    </subcellularLocation>
</comment>
<feature type="coiled-coil region" evidence="5">
    <location>
        <begin position="117"/>
        <end position="148"/>
    </location>
</feature>
<evidence type="ECO:0000313" key="8">
    <source>
        <dbReference type="RefSeq" id="XP_030645386.1"/>
    </source>
</evidence>
<dbReference type="GO" id="GO:0051295">
    <property type="term" value="P:establishment of meiotic spindle localization"/>
    <property type="evidence" value="ECO:0007669"/>
    <property type="project" value="TreeGrafter"/>
</dbReference>
<dbReference type="GO" id="GO:0000278">
    <property type="term" value="P:mitotic cell cycle"/>
    <property type="evidence" value="ECO:0007669"/>
    <property type="project" value="TreeGrafter"/>
</dbReference>
<dbReference type="InterPro" id="IPR051185">
    <property type="entry name" value="ASPM"/>
</dbReference>
<evidence type="ECO:0000256" key="1">
    <source>
        <dbReference type="ARBA" id="ARBA00004496"/>
    </source>
</evidence>
<dbReference type="FunCoup" id="A0A6J2WPN4">
    <property type="interactions" value="41"/>
</dbReference>
<dbReference type="CDD" id="cd23767">
    <property type="entry name" value="IQCD"/>
    <property type="match status" value="1"/>
</dbReference>
<reference evidence="8" key="1">
    <citation type="submission" date="2025-08" db="UniProtKB">
        <authorList>
            <consortium name="RefSeq"/>
        </authorList>
    </citation>
    <scope>IDENTIFICATION</scope>
</reference>
<keyword evidence="5" id="KW-0175">Coiled coil</keyword>